<dbReference type="Proteomes" id="UP001219525">
    <property type="component" value="Unassembled WGS sequence"/>
</dbReference>
<evidence type="ECO:0000313" key="2">
    <source>
        <dbReference type="Proteomes" id="UP001219525"/>
    </source>
</evidence>
<accession>A0AAD6VFV0</accession>
<keyword evidence="2" id="KW-1185">Reference proteome</keyword>
<dbReference type="AlphaFoldDB" id="A0AAD6VFV0"/>
<evidence type="ECO:0000313" key="1">
    <source>
        <dbReference type="EMBL" id="KAJ7211730.1"/>
    </source>
</evidence>
<name>A0AAD6VFV0_9AGAR</name>
<gene>
    <name evidence="1" type="ORF">GGX14DRAFT_321479</name>
</gene>
<dbReference type="EMBL" id="JARJCW010000025">
    <property type="protein sequence ID" value="KAJ7211730.1"/>
    <property type="molecule type" value="Genomic_DNA"/>
</dbReference>
<feature type="non-terminal residue" evidence="1">
    <location>
        <position position="189"/>
    </location>
</feature>
<proteinExistence type="predicted"/>
<feature type="non-terminal residue" evidence="1">
    <location>
        <position position="1"/>
    </location>
</feature>
<protein>
    <submittedName>
        <fullName evidence="1">Uncharacterized protein</fullName>
    </submittedName>
</protein>
<sequence length="189" mass="21079">YTAYSQPPASTPYSAKYFQQLTFHDASSQCYPTIYPCGTIGAWCFAEVLPRDTDTLISPGESIPNIADITPILASMKDAFSAGSCSVLVTLHVGSYKLDRIYHFRKLELIRQVNNHHDAVQSAREMVWHISSNALLSGQELKLFLLSSILTPISGFGISSFPLWKLSCLLNEAWLHEDVLNALAEMLYF</sequence>
<comment type="caution">
    <text evidence="1">The sequence shown here is derived from an EMBL/GenBank/DDBJ whole genome shotgun (WGS) entry which is preliminary data.</text>
</comment>
<reference evidence="1" key="1">
    <citation type="submission" date="2023-03" db="EMBL/GenBank/DDBJ databases">
        <title>Massive genome expansion in bonnet fungi (Mycena s.s.) driven by repeated elements and novel gene families across ecological guilds.</title>
        <authorList>
            <consortium name="Lawrence Berkeley National Laboratory"/>
            <person name="Harder C.B."/>
            <person name="Miyauchi S."/>
            <person name="Viragh M."/>
            <person name="Kuo A."/>
            <person name="Thoen E."/>
            <person name="Andreopoulos B."/>
            <person name="Lu D."/>
            <person name="Skrede I."/>
            <person name="Drula E."/>
            <person name="Henrissat B."/>
            <person name="Morin E."/>
            <person name="Kohler A."/>
            <person name="Barry K."/>
            <person name="LaButti K."/>
            <person name="Morin E."/>
            <person name="Salamov A."/>
            <person name="Lipzen A."/>
            <person name="Mereny Z."/>
            <person name="Hegedus B."/>
            <person name="Baldrian P."/>
            <person name="Stursova M."/>
            <person name="Weitz H."/>
            <person name="Taylor A."/>
            <person name="Grigoriev I.V."/>
            <person name="Nagy L.G."/>
            <person name="Martin F."/>
            <person name="Kauserud H."/>
        </authorList>
    </citation>
    <scope>NUCLEOTIDE SEQUENCE</scope>
    <source>
        <strain evidence="1">9144</strain>
    </source>
</reference>
<organism evidence="1 2">
    <name type="scientific">Mycena pura</name>
    <dbReference type="NCBI Taxonomy" id="153505"/>
    <lineage>
        <taxon>Eukaryota</taxon>
        <taxon>Fungi</taxon>
        <taxon>Dikarya</taxon>
        <taxon>Basidiomycota</taxon>
        <taxon>Agaricomycotina</taxon>
        <taxon>Agaricomycetes</taxon>
        <taxon>Agaricomycetidae</taxon>
        <taxon>Agaricales</taxon>
        <taxon>Marasmiineae</taxon>
        <taxon>Mycenaceae</taxon>
        <taxon>Mycena</taxon>
    </lineage>
</organism>